<keyword evidence="4" id="KW-1185">Reference proteome</keyword>
<feature type="region of interest" description="Disordered" evidence="1">
    <location>
        <begin position="224"/>
        <end position="244"/>
    </location>
</feature>
<keyword evidence="2" id="KW-0812">Transmembrane</keyword>
<protein>
    <submittedName>
        <fullName evidence="3">Variable surface protein</fullName>
    </submittedName>
</protein>
<sequence length="590" mass="69456">MGSLSEEAYKIVLGNTESYNIYNEFDAVDSSTKYTNYCNDFKKLYKLNDESNGNYCVKIAKNLEKLHESSNTSNLRDSCLHYKHWIYSRILNLVNSENNEITHVINYFLELQKYISEKLKNYRCFYHFHGNDLEYLKQLNEEKYLYEYFKYYYIIYNKITPHIVEKDNYIIYLSYIDQIYKKHKNSYCCTYYGLNDYCAHYFTCDERYDPNNLLCKINNDNTSSDCKPKGPVSSEKGSKGENSGNINFEEIKPFYFSCKEIKSEKGVPFLSCFVLRTDYKDTKKGNQAKINQPIDLSVGYISKAIEKIKYSSCVKNNKNPKNEHSAYTCIPKSDIQNQDKRDHIYTGERDSFQRDGEFEESTSSSSKPSNIDIRWMINESILECPANSSDKLRQQLCEYISVLKEKGDIQNHTKTENNKPFDLTHQPVHTSKEIKATINLNNFKCDSVNQDFCENLKKSFLSEIKEEVKTENHHDTRNNTSFQGSNETEGISESTLIITPNVLEQNYSIFKIFIFRVCIVVTIVIGTIFIFFIYYKFTGFGRWFDKIVLKKKNSKANFYYNENKRMPEYTPEYMYYSSKNKRTRISYTPA</sequence>
<evidence type="ECO:0000256" key="1">
    <source>
        <dbReference type="SAM" id="MobiDB-lite"/>
    </source>
</evidence>
<dbReference type="RefSeq" id="XP_028546610.1">
    <property type="nucleotide sequence ID" value="XM_028690809.1"/>
</dbReference>
<dbReference type="Proteomes" id="UP000195521">
    <property type="component" value="Unassembled WGS sequence"/>
</dbReference>
<dbReference type="OMA" id="NDNESCE"/>
<feature type="region of interest" description="Disordered" evidence="1">
    <location>
        <begin position="348"/>
        <end position="369"/>
    </location>
</feature>
<dbReference type="GeneID" id="39744829"/>
<dbReference type="OrthoDB" id="387595at2759"/>
<dbReference type="EMBL" id="BDQF01000064">
    <property type="protein sequence ID" value="GAW84021.1"/>
    <property type="molecule type" value="Genomic_DNA"/>
</dbReference>
<dbReference type="InterPro" id="IPR008780">
    <property type="entry name" value="Plasmodium_Vir"/>
</dbReference>
<evidence type="ECO:0000313" key="3">
    <source>
        <dbReference type="EMBL" id="GAW84021.1"/>
    </source>
</evidence>
<proteinExistence type="predicted"/>
<evidence type="ECO:0000256" key="2">
    <source>
        <dbReference type="SAM" id="Phobius"/>
    </source>
</evidence>
<evidence type="ECO:0000313" key="4">
    <source>
        <dbReference type="Proteomes" id="UP000195521"/>
    </source>
</evidence>
<keyword evidence="2" id="KW-1133">Transmembrane helix</keyword>
<name>A0A1Y1JNH3_PLAGO</name>
<comment type="caution">
    <text evidence="3">The sequence shown here is derived from an EMBL/GenBank/DDBJ whole genome shotgun (WGS) entry which is preliminary data.</text>
</comment>
<keyword evidence="2" id="KW-0472">Membrane</keyword>
<feature type="transmembrane region" description="Helical" evidence="2">
    <location>
        <begin position="513"/>
        <end position="535"/>
    </location>
</feature>
<dbReference type="AlphaFoldDB" id="A0A1Y1JNH3"/>
<gene>
    <name evidence="3" type="ORF">PGO_000645</name>
</gene>
<organism evidence="3 4">
    <name type="scientific">Plasmodium gonderi</name>
    <dbReference type="NCBI Taxonomy" id="77519"/>
    <lineage>
        <taxon>Eukaryota</taxon>
        <taxon>Sar</taxon>
        <taxon>Alveolata</taxon>
        <taxon>Apicomplexa</taxon>
        <taxon>Aconoidasida</taxon>
        <taxon>Haemosporida</taxon>
        <taxon>Plasmodiidae</taxon>
        <taxon>Plasmodium</taxon>
        <taxon>Plasmodium (Plasmodium)</taxon>
    </lineage>
</organism>
<reference evidence="4" key="1">
    <citation type="submission" date="2017-04" db="EMBL/GenBank/DDBJ databases">
        <title>Plasmodium gonderi genome.</title>
        <authorList>
            <person name="Arisue N."/>
            <person name="Honma H."/>
            <person name="Kawai S."/>
            <person name="Tougan T."/>
            <person name="Tanabe K."/>
            <person name="Horii T."/>
        </authorList>
    </citation>
    <scope>NUCLEOTIDE SEQUENCE [LARGE SCALE GENOMIC DNA]</scope>
    <source>
        <strain evidence="4">ATCC 30045</strain>
    </source>
</reference>
<accession>A0A1Y1JNH3</accession>
<dbReference type="Pfam" id="PF05795">
    <property type="entry name" value="Plasmodium_Vir"/>
    <property type="match status" value="1"/>
</dbReference>